<keyword evidence="2" id="KW-0442">Lipid degradation</keyword>
<dbReference type="PANTHER" id="PTHR46082">
    <property type="entry name" value="ATP/GTP-BINDING PROTEIN-RELATED"/>
    <property type="match status" value="1"/>
</dbReference>
<gene>
    <name evidence="5" type="ORF">HO133_002429</name>
</gene>
<dbReference type="InterPro" id="IPR019734">
    <property type="entry name" value="TPR_rpt"/>
</dbReference>
<dbReference type="SUPFAM" id="SSF52151">
    <property type="entry name" value="FabD/lysophospholipase-like"/>
    <property type="match status" value="1"/>
</dbReference>
<dbReference type="EMBL" id="JACCJB010000014">
    <property type="protein sequence ID" value="KAF6221573.1"/>
    <property type="molecule type" value="Genomic_DNA"/>
</dbReference>
<feature type="active site" description="Proton acceptor" evidence="2">
    <location>
        <position position="211"/>
    </location>
</feature>
<feature type="short sequence motif" description="GXGXXG" evidence="2">
    <location>
        <begin position="15"/>
        <end position="20"/>
    </location>
</feature>
<dbReference type="GO" id="GO:0046486">
    <property type="term" value="P:glycerolipid metabolic process"/>
    <property type="evidence" value="ECO:0007669"/>
    <property type="project" value="UniProtKB-ARBA"/>
</dbReference>
<dbReference type="InterPro" id="IPR002641">
    <property type="entry name" value="PNPLA_dom"/>
</dbReference>
<evidence type="ECO:0000259" key="4">
    <source>
        <dbReference type="PROSITE" id="PS51635"/>
    </source>
</evidence>
<dbReference type="GO" id="GO:0016042">
    <property type="term" value="P:lipid catabolic process"/>
    <property type="evidence" value="ECO:0007669"/>
    <property type="project" value="UniProtKB-UniRule"/>
</dbReference>
<dbReference type="GeneID" id="59330842"/>
<dbReference type="AlphaFoldDB" id="A0A8H6CDV0"/>
<dbReference type="PROSITE" id="PS51635">
    <property type="entry name" value="PNPLA"/>
    <property type="match status" value="1"/>
</dbReference>
<organism evidence="5 6">
    <name type="scientific">Letharia lupina</name>
    <dbReference type="NCBI Taxonomy" id="560253"/>
    <lineage>
        <taxon>Eukaryota</taxon>
        <taxon>Fungi</taxon>
        <taxon>Dikarya</taxon>
        <taxon>Ascomycota</taxon>
        <taxon>Pezizomycotina</taxon>
        <taxon>Lecanoromycetes</taxon>
        <taxon>OSLEUM clade</taxon>
        <taxon>Lecanoromycetidae</taxon>
        <taxon>Lecanorales</taxon>
        <taxon>Lecanorineae</taxon>
        <taxon>Parmeliaceae</taxon>
        <taxon>Letharia</taxon>
    </lineage>
</organism>
<dbReference type="SUPFAM" id="SSF48452">
    <property type="entry name" value="TPR-like"/>
    <property type="match status" value="3"/>
</dbReference>
<keyword evidence="2" id="KW-0378">Hydrolase</keyword>
<keyword evidence="1 2" id="KW-0443">Lipid metabolism</keyword>
<evidence type="ECO:0000313" key="6">
    <source>
        <dbReference type="Proteomes" id="UP000593566"/>
    </source>
</evidence>
<dbReference type="GO" id="GO:0016787">
    <property type="term" value="F:hydrolase activity"/>
    <property type="evidence" value="ECO:0007669"/>
    <property type="project" value="UniProtKB-UniRule"/>
</dbReference>
<dbReference type="Gene3D" id="1.25.40.10">
    <property type="entry name" value="Tetratricopeptide repeat domain"/>
    <property type="match status" value="2"/>
</dbReference>
<dbReference type="InterPro" id="IPR016035">
    <property type="entry name" value="Acyl_Trfase/lysoPLipase"/>
</dbReference>
<dbReference type="SMART" id="SM00028">
    <property type="entry name" value="TPR"/>
    <property type="match status" value="5"/>
</dbReference>
<evidence type="ECO:0000256" key="3">
    <source>
        <dbReference type="SAM" id="MobiDB-lite"/>
    </source>
</evidence>
<comment type="caution">
    <text evidence="5">The sequence shown here is derived from an EMBL/GenBank/DDBJ whole genome shotgun (WGS) entry which is preliminary data.</text>
</comment>
<dbReference type="InterPro" id="IPR011990">
    <property type="entry name" value="TPR-like_helical_dom_sf"/>
</dbReference>
<dbReference type="Pfam" id="PF25000">
    <property type="entry name" value="DUF7779"/>
    <property type="match status" value="1"/>
</dbReference>
<feature type="compositionally biased region" description="Basic and acidic residues" evidence="3">
    <location>
        <begin position="1142"/>
        <end position="1161"/>
    </location>
</feature>
<sequence>MSDQEPPLRLLSLDGGGIRGLSSLYILKNLLVAVQRKEPVSAGETASPRPCDYFDMIAGTSTGGLIAVMLGVLRMDIETCINAYLSMAPEIFPVEGMVSKSFFGKAKNALRGDQRFDPAPFEAAIKRLVKENLGNNATGNEMMRSQSSQGCRVFVCVVSEEPRRAFRFRNYESPRVVSEDMTIWEACLATSAAPSYFPPVSIGNPPRTFVDGGLGYNNPTQALREETMHIWPSRSVGCIVSIGTGVMGSHDVGRTIKPLFETLQDISSDTEEVAQEVKEEMEHRYPDQDIYFRFNVQQGLQTVGLEEWKDMGRVKTVTEDYLKLDWKQVTACASQILSLTHATFLKPVRGSVRTFSTVPFSKDPGFVGREDILAQLESEFANPISQSWASLYGLGGIGKSQIAIEYSYRQKERLPEISTFWVHASDKARFEQSYTEIATTVEIPGTGDGKVDILQLVSKWLANPDNGRWLLILDNADDATVLLHLPERDPETGATSVQRRLLDFLPRVQHGAVLITTRDRTCALDLNGHNGTPIEVRPMSTDEAVGLLRNRLPDATEEEASELVAELERVPLAISQASAYIKAVSQVSISIYLKKFRRSNEDQATLLNKGKGDLRRDPAVPNAVITSWELSFRQMREKSPGSADLLSLMSYINRQGIPQFLLQRDDDDVSFYEEIDPLISFSLIRAESRENVFEMHRLVQTAMRHWLRSEGCDQLWKESAIERVAHRFPTGNQEQHWPVCEGLMSHADEVILHTASSQKSRLSRADILARTAWYLVERKGHGGLAEQRSTDALQILREYFDDDSDEILNTMSILASAQSALLKTEEARDLLKFILRQRREKWGSEDERTLTSMHNLAESHRELGEYEKAADLLKHVFEVRERLLDPGDPRLLASGNGLAAAQFNQGKYEDAEKLSKRLLEMSTKYHGFEYIHTLDAMENLSRAYLQQNKLEEAEKRSVQAIPICIKLFGPSHWRTLDARRLLADIYYRQKKLDEAQEICISCLDTAQEIYGAEDETTANTSNLLGLVYRGQGRFVDASRLLKDAAETYRKVFGSDHPYTLIQLSNLALCYYDMGDKVQAIELMTDVLDKRKEVFHANHPYTIWSAEDLARWKGEEEGSEEWETEEEGSEEEGSEEEGSEEVGNEKEGNEKEGNDEGMREQLGRIQISTPATQEAGPR</sequence>
<evidence type="ECO:0000256" key="1">
    <source>
        <dbReference type="ARBA" id="ARBA00023098"/>
    </source>
</evidence>
<feature type="region of interest" description="Disordered" evidence="3">
    <location>
        <begin position="1111"/>
        <end position="1177"/>
    </location>
</feature>
<dbReference type="InterPro" id="IPR053137">
    <property type="entry name" value="NLR-like"/>
</dbReference>
<dbReference type="RefSeq" id="XP_037151008.1">
    <property type="nucleotide sequence ID" value="XM_037293355.1"/>
</dbReference>
<feature type="short sequence motif" description="GXSXG" evidence="2">
    <location>
        <begin position="59"/>
        <end position="63"/>
    </location>
</feature>
<dbReference type="PANTHER" id="PTHR46082:SF6">
    <property type="entry name" value="AAA+ ATPASE DOMAIN-CONTAINING PROTEIN-RELATED"/>
    <property type="match status" value="1"/>
</dbReference>
<dbReference type="Pfam" id="PF13424">
    <property type="entry name" value="TPR_12"/>
    <property type="match status" value="2"/>
</dbReference>
<accession>A0A8H6CDV0</accession>
<dbReference type="Proteomes" id="UP000593566">
    <property type="component" value="Unassembled WGS sequence"/>
</dbReference>
<feature type="domain" description="PNPLA" evidence="4">
    <location>
        <begin position="11"/>
        <end position="224"/>
    </location>
</feature>
<dbReference type="Pfam" id="PF01734">
    <property type="entry name" value="Patatin"/>
    <property type="match status" value="1"/>
</dbReference>
<dbReference type="InterPro" id="IPR056681">
    <property type="entry name" value="DUF7779"/>
</dbReference>
<dbReference type="CDD" id="cd07216">
    <property type="entry name" value="Pat17_PNPLA8_PNPLA9_like3"/>
    <property type="match status" value="1"/>
</dbReference>
<feature type="short sequence motif" description="DGA/G" evidence="2">
    <location>
        <begin position="211"/>
        <end position="213"/>
    </location>
</feature>
<proteinExistence type="predicted"/>
<feature type="active site" description="Nucleophile" evidence="2">
    <location>
        <position position="61"/>
    </location>
</feature>
<name>A0A8H6CDV0_9LECA</name>
<evidence type="ECO:0000256" key="2">
    <source>
        <dbReference type="PROSITE-ProRule" id="PRU01161"/>
    </source>
</evidence>
<dbReference type="Gene3D" id="3.40.1090.10">
    <property type="entry name" value="Cytosolic phospholipase A2 catalytic domain"/>
    <property type="match status" value="1"/>
</dbReference>
<dbReference type="SUPFAM" id="SSF52540">
    <property type="entry name" value="P-loop containing nucleoside triphosphate hydrolases"/>
    <property type="match status" value="1"/>
</dbReference>
<evidence type="ECO:0000313" key="5">
    <source>
        <dbReference type="EMBL" id="KAF6221573.1"/>
    </source>
</evidence>
<dbReference type="Gene3D" id="3.40.50.300">
    <property type="entry name" value="P-loop containing nucleotide triphosphate hydrolases"/>
    <property type="match status" value="1"/>
</dbReference>
<keyword evidence="6" id="KW-1185">Reference proteome</keyword>
<reference evidence="5 6" key="1">
    <citation type="journal article" date="2020" name="Genomics">
        <title>Complete, high-quality genomes from long-read metagenomic sequencing of two wolf lichen thalli reveals enigmatic genome architecture.</title>
        <authorList>
            <person name="McKenzie S.K."/>
            <person name="Walston R.F."/>
            <person name="Allen J.L."/>
        </authorList>
    </citation>
    <scope>NUCLEOTIDE SEQUENCE [LARGE SCALE GENOMIC DNA]</scope>
    <source>
        <strain evidence="5">WasteWater1</strain>
    </source>
</reference>
<dbReference type="InterPro" id="IPR027417">
    <property type="entry name" value="P-loop_NTPase"/>
</dbReference>
<dbReference type="Pfam" id="PF13374">
    <property type="entry name" value="TPR_10"/>
    <property type="match status" value="2"/>
</dbReference>
<feature type="compositionally biased region" description="Acidic residues" evidence="3">
    <location>
        <begin position="1116"/>
        <end position="1141"/>
    </location>
</feature>
<protein>
    <recommendedName>
        <fullName evidence="4">PNPLA domain-containing protein</fullName>
    </recommendedName>
</protein>
<dbReference type="NCBIfam" id="NF040586">
    <property type="entry name" value="FxSxx_TPR"/>
    <property type="match status" value="1"/>
</dbReference>